<dbReference type="EMBL" id="JARJCM010000145">
    <property type="protein sequence ID" value="KAJ7025997.1"/>
    <property type="molecule type" value="Genomic_DNA"/>
</dbReference>
<protein>
    <submittedName>
        <fullName evidence="2">Uncharacterized protein</fullName>
    </submittedName>
</protein>
<reference evidence="2" key="1">
    <citation type="submission" date="2023-03" db="EMBL/GenBank/DDBJ databases">
        <title>Massive genome expansion in bonnet fungi (Mycena s.s.) driven by repeated elements and novel gene families across ecological guilds.</title>
        <authorList>
            <consortium name="Lawrence Berkeley National Laboratory"/>
            <person name="Harder C.B."/>
            <person name="Miyauchi S."/>
            <person name="Viragh M."/>
            <person name="Kuo A."/>
            <person name="Thoen E."/>
            <person name="Andreopoulos B."/>
            <person name="Lu D."/>
            <person name="Skrede I."/>
            <person name="Drula E."/>
            <person name="Henrissat B."/>
            <person name="Morin E."/>
            <person name="Kohler A."/>
            <person name="Barry K."/>
            <person name="LaButti K."/>
            <person name="Morin E."/>
            <person name="Salamov A."/>
            <person name="Lipzen A."/>
            <person name="Mereny Z."/>
            <person name="Hegedus B."/>
            <person name="Baldrian P."/>
            <person name="Stursova M."/>
            <person name="Weitz H."/>
            <person name="Taylor A."/>
            <person name="Grigoriev I.V."/>
            <person name="Nagy L.G."/>
            <person name="Martin F."/>
            <person name="Kauserud H."/>
        </authorList>
    </citation>
    <scope>NUCLEOTIDE SEQUENCE</scope>
    <source>
        <strain evidence="2">CBHHK200</strain>
    </source>
</reference>
<evidence type="ECO:0000313" key="3">
    <source>
        <dbReference type="Proteomes" id="UP001218188"/>
    </source>
</evidence>
<sequence length="566" mass="62407">MLYFSALAYYDPQHTELTLAFTADMNSSYCDEVHALRVDTGVKVINELAPLQPCSERLSIAYMKSEQHISINLKESLKTLARSALHLLALVNLTHEIHGAATQRPVRRHQFVLVVGSEGPDTPDSGDRSTSLRWAVHAHARVPSPQGRPRSTRVAPSFPRKQADPKNVKPQSLNLPRGADAAIMPSALRKAIPAFCRRAQAFVPWENFVTPQPGRTPHVPGLNSSIHEWQYERKYLFDDQVLPNASIIVVIPDSGPSTTLVSRGKGEVLNHDTSGNEGSISSVDAIPFPLTSPSSLLALNSSSSIDTTPSASLSIGSSSSLVQSFPRPRVSSGVAVAYFSPIIAERRATIDHALIGRLLENFASGFYRKHPEKHELRKTPIPESLLRYQPSTSRTRLADLMQNMTSPVGRIISEFTSTAGIPRTTFLLLLKESILYGRCTGSVNLPLGASHLVSSQFSLRSKPHPVSKCLDPSPREVPFLRFRTYPAGVEIPPIQDFLNTPIGRAFVEWNGRIGIPQDVWYTIMTAYVHCRSGVDPDTIHNLNYSTRLRACVKVQFTPDPCPKLKL</sequence>
<accession>A0AAD6SEZ5</accession>
<comment type="caution">
    <text evidence="2">The sequence shown here is derived from an EMBL/GenBank/DDBJ whole genome shotgun (WGS) entry which is preliminary data.</text>
</comment>
<evidence type="ECO:0000313" key="2">
    <source>
        <dbReference type="EMBL" id="KAJ7025997.1"/>
    </source>
</evidence>
<name>A0AAD6SEZ5_9AGAR</name>
<dbReference type="AlphaFoldDB" id="A0AAD6SEZ5"/>
<gene>
    <name evidence="2" type="ORF">C8F04DRAFT_1268590</name>
</gene>
<evidence type="ECO:0000256" key="1">
    <source>
        <dbReference type="SAM" id="MobiDB-lite"/>
    </source>
</evidence>
<feature type="region of interest" description="Disordered" evidence="1">
    <location>
        <begin position="139"/>
        <end position="174"/>
    </location>
</feature>
<proteinExistence type="predicted"/>
<dbReference type="Proteomes" id="UP001218188">
    <property type="component" value="Unassembled WGS sequence"/>
</dbReference>
<keyword evidence="3" id="KW-1185">Reference proteome</keyword>
<organism evidence="2 3">
    <name type="scientific">Mycena alexandri</name>
    <dbReference type="NCBI Taxonomy" id="1745969"/>
    <lineage>
        <taxon>Eukaryota</taxon>
        <taxon>Fungi</taxon>
        <taxon>Dikarya</taxon>
        <taxon>Basidiomycota</taxon>
        <taxon>Agaricomycotina</taxon>
        <taxon>Agaricomycetes</taxon>
        <taxon>Agaricomycetidae</taxon>
        <taxon>Agaricales</taxon>
        <taxon>Marasmiineae</taxon>
        <taxon>Mycenaceae</taxon>
        <taxon>Mycena</taxon>
    </lineage>
</organism>